<dbReference type="Proteomes" id="UP000541558">
    <property type="component" value="Unassembled WGS sequence"/>
</dbReference>
<evidence type="ECO:0000256" key="6">
    <source>
        <dbReference type="PIRSR" id="PIRSR601019-2"/>
    </source>
</evidence>
<keyword evidence="9" id="KW-1185">Reference proteome</keyword>
<organism evidence="8 9">
    <name type="scientific">Ephemerocybe angulata</name>
    <dbReference type="NCBI Taxonomy" id="980116"/>
    <lineage>
        <taxon>Eukaryota</taxon>
        <taxon>Fungi</taxon>
        <taxon>Dikarya</taxon>
        <taxon>Basidiomycota</taxon>
        <taxon>Agaricomycotina</taxon>
        <taxon>Agaricomycetes</taxon>
        <taxon>Agaricomycetidae</taxon>
        <taxon>Agaricales</taxon>
        <taxon>Agaricineae</taxon>
        <taxon>Psathyrellaceae</taxon>
        <taxon>Ephemerocybe</taxon>
    </lineage>
</organism>
<feature type="region of interest" description="Disordered" evidence="7">
    <location>
        <begin position="170"/>
        <end position="192"/>
    </location>
</feature>
<evidence type="ECO:0000313" key="8">
    <source>
        <dbReference type="EMBL" id="KAF5334762.1"/>
    </source>
</evidence>
<dbReference type="GO" id="GO:0005834">
    <property type="term" value="C:heterotrimeric G-protein complex"/>
    <property type="evidence" value="ECO:0007669"/>
    <property type="project" value="TreeGrafter"/>
</dbReference>
<dbReference type="OrthoDB" id="5817230at2759"/>
<evidence type="ECO:0000256" key="4">
    <source>
        <dbReference type="ARBA" id="ARBA00023224"/>
    </source>
</evidence>
<keyword evidence="1 6" id="KW-0479">Metal-binding</keyword>
<dbReference type="AlphaFoldDB" id="A0A8H5C694"/>
<reference evidence="8 9" key="1">
    <citation type="journal article" date="2020" name="ISME J.">
        <title>Uncovering the hidden diversity of litter-decomposition mechanisms in mushroom-forming fungi.</title>
        <authorList>
            <person name="Floudas D."/>
            <person name="Bentzer J."/>
            <person name="Ahren D."/>
            <person name="Johansson T."/>
            <person name="Persson P."/>
            <person name="Tunlid A."/>
        </authorList>
    </citation>
    <scope>NUCLEOTIDE SEQUENCE [LARGE SCALE GENOMIC DNA]</scope>
    <source>
        <strain evidence="8 9">CBS 175.51</strain>
    </source>
</reference>
<feature type="region of interest" description="Disordered" evidence="7">
    <location>
        <begin position="1"/>
        <end position="25"/>
    </location>
</feature>
<evidence type="ECO:0000256" key="5">
    <source>
        <dbReference type="PIRSR" id="PIRSR601019-1"/>
    </source>
</evidence>
<dbReference type="Gene3D" id="1.10.400.10">
    <property type="entry name" value="GI Alpha 1, domain 2-like"/>
    <property type="match status" value="1"/>
</dbReference>
<dbReference type="EMBL" id="JAACJK010000066">
    <property type="protein sequence ID" value="KAF5334762.1"/>
    <property type="molecule type" value="Genomic_DNA"/>
</dbReference>
<name>A0A8H5C694_9AGAR</name>
<dbReference type="SUPFAM" id="SSF47895">
    <property type="entry name" value="Transducin (alpha subunit), insertion domain"/>
    <property type="match status" value="1"/>
</dbReference>
<keyword evidence="6" id="KW-0460">Magnesium</keyword>
<evidence type="ECO:0000256" key="2">
    <source>
        <dbReference type="ARBA" id="ARBA00022741"/>
    </source>
</evidence>
<dbReference type="GO" id="GO:0003924">
    <property type="term" value="F:GTPase activity"/>
    <property type="evidence" value="ECO:0007669"/>
    <property type="project" value="InterPro"/>
</dbReference>
<dbReference type="InterPro" id="IPR027417">
    <property type="entry name" value="P-loop_NTPase"/>
</dbReference>
<dbReference type="GO" id="GO:0031683">
    <property type="term" value="F:G-protein beta/gamma-subunit complex binding"/>
    <property type="evidence" value="ECO:0007669"/>
    <property type="project" value="InterPro"/>
</dbReference>
<keyword evidence="2 5" id="KW-0547">Nucleotide-binding</keyword>
<gene>
    <name evidence="8" type="ORF">D9611_012932</name>
</gene>
<evidence type="ECO:0000256" key="1">
    <source>
        <dbReference type="ARBA" id="ARBA00022723"/>
    </source>
</evidence>
<sequence>MARTRRQDTTYDPLDRILAPPPDETYQQREVRLDKEREAKTVSDAIDQQLEAERVAAKKGPRPVKVLLLGQSESGKSTTLKNFQLMYEPKAFRLERASWRAVIHLNVVRSFHHILDAITRSHKADNNPSVVTFSSLEDHPTIPLELLDRKARLSKLFIIENILIQRLTPTGSGETEATQRTSDSDRAQHQKGEIAVNSARPWKQTITQLVHRTGPEGGNDESDGIDWDNPEDPGRVLHELSGDMIKLWNDPITQRILEKQTIRLQDLAGLYVYFI</sequence>
<feature type="compositionally biased region" description="Basic and acidic residues" evidence="7">
    <location>
        <begin position="182"/>
        <end position="192"/>
    </location>
</feature>
<evidence type="ECO:0000256" key="7">
    <source>
        <dbReference type="SAM" id="MobiDB-lite"/>
    </source>
</evidence>
<dbReference type="GO" id="GO:0005525">
    <property type="term" value="F:GTP binding"/>
    <property type="evidence" value="ECO:0007669"/>
    <property type="project" value="UniProtKB-KW"/>
</dbReference>
<feature type="compositionally biased region" description="Polar residues" evidence="7">
    <location>
        <begin position="170"/>
        <end position="181"/>
    </location>
</feature>
<dbReference type="Gene3D" id="3.40.50.300">
    <property type="entry name" value="P-loop containing nucleotide triphosphate hydrolases"/>
    <property type="match status" value="1"/>
</dbReference>
<dbReference type="GO" id="GO:0007188">
    <property type="term" value="P:adenylate cyclase-modulating G protein-coupled receptor signaling pathway"/>
    <property type="evidence" value="ECO:0007669"/>
    <property type="project" value="TreeGrafter"/>
</dbReference>
<accession>A0A8H5C694</accession>
<proteinExistence type="predicted"/>
<evidence type="ECO:0000256" key="3">
    <source>
        <dbReference type="ARBA" id="ARBA00023134"/>
    </source>
</evidence>
<feature type="compositionally biased region" description="Basic and acidic residues" evidence="7">
    <location>
        <begin position="1"/>
        <end position="15"/>
    </location>
</feature>
<dbReference type="GO" id="GO:0046872">
    <property type="term" value="F:metal ion binding"/>
    <property type="evidence" value="ECO:0007669"/>
    <property type="project" value="UniProtKB-KW"/>
</dbReference>
<dbReference type="GO" id="GO:0001664">
    <property type="term" value="F:G protein-coupled receptor binding"/>
    <property type="evidence" value="ECO:0007669"/>
    <property type="project" value="TreeGrafter"/>
</dbReference>
<keyword evidence="3 5" id="KW-0342">GTP-binding</keyword>
<dbReference type="PANTHER" id="PTHR10218:SF302">
    <property type="entry name" value="GUANINE NUCLEOTIDE-BINDING PROTEIN ALPHA-5 SUBUNIT"/>
    <property type="match status" value="1"/>
</dbReference>
<dbReference type="InterPro" id="IPR011025">
    <property type="entry name" value="GproteinA_insert"/>
</dbReference>
<feature type="binding site" evidence="6">
    <location>
        <position position="77"/>
    </location>
    <ligand>
        <name>Mg(2+)</name>
        <dbReference type="ChEBI" id="CHEBI:18420"/>
    </ligand>
</feature>
<dbReference type="InterPro" id="IPR001019">
    <property type="entry name" value="Gprotein_alpha_su"/>
</dbReference>
<dbReference type="Pfam" id="PF00503">
    <property type="entry name" value="G-alpha"/>
    <property type="match status" value="1"/>
</dbReference>
<feature type="binding site" evidence="5">
    <location>
        <begin position="73"/>
        <end position="78"/>
    </location>
    <ligand>
        <name>GTP</name>
        <dbReference type="ChEBI" id="CHEBI:37565"/>
    </ligand>
</feature>
<evidence type="ECO:0000313" key="9">
    <source>
        <dbReference type="Proteomes" id="UP000541558"/>
    </source>
</evidence>
<keyword evidence="4" id="KW-0807">Transducer</keyword>
<comment type="caution">
    <text evidence="8">The sequence shown here is derived from an EMBL/GenBank/DDBJ whole genome shotgun (WGS) entry which is preliminary data.</text>
</comment>
<dbReference type="PANTHER" id="PTHR10218">
    <property type="entry name" value="GTP-BINDING PROTEIN ALPHA SUBUNIT"/>
    <property type="match status" value="1"/>
</dbReference>
<protein>
    <submittedName>
        <fullName evidence="8">Uncharacterized protein</fullName>
    </submittedName>
</protein>
<dbReference type="GO" id="GO:0005737">
    <property type="term" value="C:cytoplasm"/>
    <property type="evidence" value="ECO:0007669"/>
    <property type="project" value="TreeGrafter"/>
</dbReference>